<name>A0AAD2JMA5_9STRA</name>
<evidence type="ECO:0000256" key="1">
    <source>
        <dbReference type="SAM" id="Coils"/>
    </source>
</evidence>
<feature type="compositionally biased region" description="Acidic residues" evidence="2">
    <location>
        <begin position="119"/>
        <end position="133"/>
    </location>
</feature>
<reference evidence="4" key="1">
    <citation type="submission" date="2023-08" db="EMBL/GenBank/DDBJ databases">
        <authorList>
            <person name="Audoor S."/>
            <person name="Bilcke G."/>
        </authorList>
    </citation>
    <scope>NUCLEOTIDE SEQUENCE</scope>
</reference>
<organism evidence="4 5">
    <name type="scientific">Cylindrotheca closterium</name>
    <dbReference type="NCBI Taxonomy" id="2856"/>
    <lineage>
        <taxon>Eukaryota</taxon>
        <taxon>Sar</taxon>
        <taxon>Stramenopiles</taxon>
        <taxon>Ochrophyta</taxon>
        <taxon>Bacillariophyta</taxon>
        <taxon>Bacillariophyceae</taxon>
        <taxon>Bacillariophycidae</taxon>
        <taxon>Bacillariales</taxon>
        <taxon>Bacillariaceae</taxon>
        <taxon>Cylindrotheca</taxon>
    </lineage>
</organism>
<feature type="region of interest" description="Disordered" evidence="2">
    <location>
        <begin position="240"/>
        <end position="272"/>
    </location>
</feature>
<keyword evidence="1" id="KW-0175">Coiled coil</keyword>
<evidence type="ECO:0000313" key="5">
    <source>
        <dbReference type="Proteomes" id="UP001295423"/>
    </source>
</evidence>
<feature type="coiled-coil region" evidence="1">
    <location>
        <begin position="334"/>
        <end position="368"/>
    </location>
</feature>
<gene>
    <name evidence="4" type="ORF">CYCCA115_LOCUS20518</name>
</gene>
<evidence type="ECO:0000256" key="3">
    <source>
        <dbReference type="SAM" id="Phobius"/>
    </source>
</evidence>
<accession>A0AAD2JMA5</accession>
<keyword evidence="3" id="KW-1133">Transmembrane helix</keyword>
<proteinExistence type="predicted"/>
<feature type="region of interest" description="Disordered" evidence="2">
    <location>
        <begin position="100"/>
        <end position="133"/>
    </location>
</feature>
<feature type="transmembrane region" description="Helical" evidence="3">
    <location>
        <begin position="470"/>
        <end position="495"/>
    </location>
</feature>
<dbReference type="AlphaFoldDB" id="A0AAD2JMA5"/>
<feature type="region of interest" description="Disordered" evidence="2">
    <location>
        <begin position="18"/>
        <end position="66"/>
    </location>
</feature>
<keyword evidence="5" id="KW-1185">Reference proteome</keyword>
<sequence>MANRNASYVFGQDSIFDVQDDSNANDGIDSMLSRDQRRSTNHYYGQPPRSKAAPGKYHDNNFYNPNKYPILEQSNFHNHQISEADYLDQMVHSVERRGRYSTQDYDEEKQHSQLNSSYENEDDEDDDDEEETQDDGEFYLATAKATRMIAVYGQNKLATNNGPNDVMAYILGGFGLCPPDEHGMKADAQVSHFETNVGNGGKVLGTTNHATSGGGGGLFNICAPDRQGLATDVQVERFTATTGPEEPASVPGGVEVKRPLPKPQAKKTPLQQFRERKFKLRQKHSLQEEKLESSDLQDTAAFPFNTRQFSDAKKQEQQQQSFMEPADLDLEEQLHHQLQLQEEEEELLQQLEEEQRKEQLEEDKKMDAVVDSGMDLCAIPGCPTSSPKRLPGNLALPPNASDFPEDPFEDKVFDDGEEQSRLDQMRQKKRIIEHQVETEYSSQNRVQVDTKYATSSGVLQTAPMSLQNKAIVLFLVFLFGAAAVLVAVSFFWPVLMPKRGGGT</sequence>
<keyword evidence="3" id="KW-0472">Membrane</keyword>
<evidence type="ECO:0000256" key="2">
    <source>
        <dbReference type="SAM" id="MobiDB-lite"/>
    </source>
</evidence>
<evidence type="ECO:0000313" key="4">
    <source>
        <dbReference type="EMBL" id="CAJ1964199.1"/>
    </source>
</evidence>
<dbReference type="Proteomes" id="UP001295423">
    <property type="component" value="Unassembled WGS sequence"/>
</dbReference>
<comment type="caution">
    <text evidence="4">The sequence shown here is derived from an EMBL/GenBank/DDBJ whole genome shotgun (WGS) entry which is preliminary data.</text>
</comment>
<keyword evidence="3" id="KW-0812">Transmembrane</keyword>
<dbReference type="EMBL" id="CAKOGP040002178">
    <property type="protein sequence ID" value="CAJ1964199.1"/>
    <property type="molecule type" value="Genomic_DNA"/>
</dbReference>
<protein>
    <submittedName>
        <fullName evidence="4">Uncharacterized protein</fullName>
    </submittedName>
</protein>